<evidence type="ECO:0000313" key="1">
    <source>
        <dbReference type="EMBL" id="GIX83032.1"/>
    </source>
</evidence>
<dbReference type="EMBL" id="BPLQ01001567">
    <property type="protein sequence ID" value="GIX83032.1"/>
    <property type="molecule type" value="Genomic_DNA"/>
</dbReference>
<keyword evidence="3" id="KW-1185">Reference proteome</keyword>
<comment type="caution">
    <text evidence="2">The sequence shown here is derived from an EMBL/GenBank/DDBJ whole genome shotgun (WGS) entry which is preliminary data.</text>
</comment>
<dbReference type="AlphaFoldDB" id="A0AAV4NH01"/>
<name>A0AAV4NH01_9ARAC</name>
<dbReference type="Proteomes" id="UP001054837">
    <property type="component" value="Unassembled WGS sequence"/>
</dbReference>
<reference evidence="2 3" key="1">
    <citation type="submission" date="2021-06" db="EMBL/GenBank/DDBJ databases">
        <title>Caerostris darwini draft genome.</title>
        <authorList>
            <person name="Kono N."/>
            <person name="Arakawa K."/>
        </authorList>
    </citation>
    <scope>NUCLEOTIDE SEQUENCE [LARGE SCALE GENOMIC DNA]</scope>
</reference>
<evidence type="ECO:0000313" key="3">
    <source>
        <dbReference type="Proteomes" id="UP001054837"/>
    </source>
</evidence>
<proteinExistence type="predicted"/>
<organism evidence="2 3">
    <name type="scientific">Caerostris darwini</name>
    <dbReference type="NCBI Taxonomy" id="1538125"/>
    <lineage>
        <taxon>Eukaryota</taxon>
        <taxon>Metazoa</taxon>
        <taxon>Ecdysozoa</taxon>
        <taxon>Arthropoda</taxon>
        <taxon>Chelicerata</taxon>
        <taxon>Arachnida</taxon>
        <taxon>Araneae</taxon>
        <taxon>Araneomorphae</taxon>
        <taxon>Entelegynae</taxon>
        <taxon>Araneoidea</taxon>
        <taxon>Araneidae</taxon>
        <taxon>Caerostris</taxon>
    </lineage>
</organism>
<evidence type="ECO:0000313" key="2">
    <source>
        <dbReference type="EMBL" id="GIX83923.1"/>
    </source>
</evidence>
<protein>
    <submittedName>
        <fullName evidence="2">Uncharacterized protein</fullName>
    </submittedName>
</protein>
<gene>
    <name evidence="2" type="ORF">CDAR_27951</name>
    <name evidence="1" type="ORF">CDAR_302431</name>
</gene>
<dbReference type="EMBL" id="BPLQ01001679">
    <property type="protein sequence ID" value="GIX83923.1"/>
    <property type="molecule type" value="Genomic_DNA"/>
</dbReference>
<accession>A0AAV4NH01</accession>
<sequence>MAYVLHKTHSPLPAYNSFLSGKEGPFPGLSGPAPGLSWIRFRESPFRLLGPGDKLFSFCRGTLFCLSLLGKRMLDSVHSFLPEIYYAWRDMHHFSRDPPFFHAFCCF</sequence>